<evidence type="ECO:0000313" key="1">
    <source>
        <dbReference type="EMBL" id="KUJ17775.1"/>
    </source>
</evidence>
<dbReference type="KEGG" id="psco:LY89DRAFT_684716"/>
<accession>A0A194XC82</accession>
<evidence type="ECO:0000313" key="2">
    <source>
        <dbReference type="Proteomes" id="UP000070700"/>
    </source>
</evidence>
<keyword evidence="2" id="KW-1185">Reference proteome</keyword>
<dbReference type="Proteomes" id="UP000070700">
    <property type="component" value="Unassembled WGS sequence"/>
</dbReference>
<reference evidence="1 2" key="1">
    <citation type="submission" date="2015-10" db="EMBL/GenBank/DDBJ databases">
        <title>Full genome of DAOMC 229536 Phialocephala scopiformis, a fungal endophyte of spruce producing the potent anti-insectan compound rugulosin.</title>
        <authorList>
            <consortium name="DOE Joint Genome Institute"/>
            <person name="Walker A.K."/>
            <person name="Frasz S.L."/>
            <person name="Seifert K.A."/>
            <person name="Miller J.D."/>
            <person name="Mondo S.J."/>
            <person name="Labutti K."/>
            <person name="Lipzen A."/>
            <person name="Dockter R."/>
            <person name="Kennedy M."/>
            <person name="Grigoriev I.V."/>
            <person name="Spatafora J.W."/>
        </authorList>
    </citation>
    <scope>NUCLEOTIDE SEQUENCE [LARGE SCALE GENOMIC DNA]</scope>
    <source>
        <strain evidence="1 2">CBS 120377</strain>
    </source>
</reference>
<dbReference type="InParanoid" id="A0A194XC82"/>
<sequence length="75" mass="8499">MSTPSPTPPNLNPNKKEYFIPAQGIDRAVTVDISRCLGENAMVRPGMYKDPETQKSRPGYFIISFDPRRSITDRK</sequence>
<proteinExistence type="predicted"/>
<gene>
    <name evidence="1" type="ORF">LY89DRAFT_684716</name>
</gene>
<dbReference type="AlphaFoldDB" id="A0A194XC82"/>
<dbReference type="RefSeq" id="XP_018072130.1">
    <property type="nucleotide sequence ID" value="XM_018214934.1"/>
</dbReference>
<dbReference type="GeneID" id="28824660"/>
<organism evidence="1 2">
    <name type="scientific">Mollisia scopiformis</name>
    <name type="common">Conifer needle endophyte fungus</name>
    <name type="synonym">Phialocephala scopiformis</name>
    <dbReference type="NCBI Taxonomy" id="149040"/>
    <lineage>
        <taxon>Eukaryota</taxon>
        <taxon>Fungi</taxon>
        <taxon>Dikarya</taxon>
        <taxon>Ascomycota</taxon>
        <taxon>Pezizomycotina</taxon>
        <taxon>Leotiomycetes</taxon>
        <taxon>Helotiales</taxon>
        <taxon>Mollisiaceae</taxon>
        <taxon>Mollisia</taxon>
    </lineage>
</organism>
<name>A0A194XC82_MOLSC</name>
<protein>
    <submittedName>
        <fullName evidence="1">Uncharacterized protein</fullName>
    </submittedName>
</protein>
<dbReference type="EMBL" id="KQ947414">
    <property type="protein sequence ID" value="KUJ17775.1"/>
    <property type="molecule type" value="Genomic_DNA"/>
</dbReference>
<dbReference type="OrthoDB" id="4146887at2759"/>